<evidence type="ECO:0000256" key="1">
    <source>
        <dbReference type="SAM" id="SignalP"/>
    </source>
</evidence>
<name>A0A177U4M2_9BASI</name>
<dbReference type="Proteomes" id="UP000836402">
    <property type="component" value="Unassembled WGS sequence"/>
</dbReference>
<feature type="chain" id="PRO_5044550143" evidence="1">
    <location>
        <begin position="22"/>
        <end position="93"/>
    </location>
</feature>
<sequence length="93" mass="9811">MYFLNTLKVICLSAMMASSIAASVGNPEARDAVAQVGPSNIIKAHSIDLVDAAQAGSPLNRFDIPPPVDPRRPICAQCGASNFPCPPSCHHRI</sequence>
<dbReference type="EMBL" id="LWDD02000023">
    <property type="protein sequence ID" value="KAE8265218.1"/>
    <property type="molecule type" value="Genomic_DNA"/>
</dbReference>
<reference evidence="3" key="2">
    <citation type="journal article" date="2019" name="IMA Fungus">
        <title>Genome sequencing and comparison of five Tilletia species to identify candidate genes for the detection of regulated species infecting wheat.</title>
        <authorList>
            <person name="Nguyen H.D.T."/>
            <person name="Sultana T."/>
            <person name="Kesanakurti P."/>
            <person name="Hambleton S."/>
        </authorList>
    </citation>
    <scope>NUCLEOTIDE SEQUENCE</scope>
    <source>
        <strain evidence="3">DAOMC 238032</strain>
    </source>
</reference>
<evidence type="ECO:0000313" key="3">
    <source>
        <dbReference type="EMBL" id="KAE8265218.1"/>
    </source>
</evidence>
<dbReference type="EMBL" id="CAJHJG010005002">
    <property type="protein sequence ID" value="CAD6946733.1"/>
    <property type="molecule type" value="Genomic_DNA"/>
</dbReference>
<evidence type="ECO:0000313" key="2">
    <source>
        <dbReference type="EMBL" id="CAD6946733.1"/>
    </source>
</evidence>
<accession>A0A177U4M2</accession>
<keyword evidence="5" id="KW-1185">Reference proteome</keyword>
<evidence type="ECO:0000313" key="4">
    <source>
        <dbReference type="Proteomes" id="UP000077671"/>
    </source>
</evidence>
<reference evidence="2" key="3">
    <citation type="submission" date="2020-10" db="EMBL/GenBank/DDBJ databases">
        <authorList>
            <person name="Sedaghatjoo S."/>
        </authorList>
    </citation>
    <scope>NUCLEOTIDE SEQUENCE</scope>
    <source>
        <strain evidence="2">AZH3</strain>
    </source>
</reference>
<keyword evidence="1" id="KW-0732">Signal</keyword>
<feature type="signal peptide" evidence="1">
    <location>
        <begin position="1"/>
        <end position="21"/>
    </location>
</feature>
<comment type="caution">
    <text evidence="3">The sequence shown here is derived from an EMBL/GenBank/DDBJ whole genome shotgun (WGS) entry which is preliminary data.</text>
</comment>
<dbReference type="Proteomes" id="UP000077671">
    <property type="component" value="Unassembled WGS sequence"/>
</dbReference>
<evidence type="ECO:0000313" key="5">
    <source>
        <dbReference type="Proteomes" id="UP000836402"/>
    </source>
</evidence>
<reference evidence="3" key="1">
    <citation type="submission" date="2016-04" db="EMBL/GenBank/DDBJ databases">
        <authorList>
            <person name="Nguyen H.D."/>
            <person name="Kesanakurti P."/>
            <person name="Cullis J."/>
            <person name="Levesque C.A."/>
            <person name="Hambleton S."/>
        </authorList>
    </citation>
    <scope>NUCLEOTIDE SEQUENCE</scope>
    <source>
        <strain evidence="3">DAOMC 238032</strain>
    </source>
</reference>
<organism evidence="3 4">
    <name type="scientific">Tilletia caries</name>
    <name type="common">wheat bunt fungus</name>
    <dbReference type="NCBI Taxonomy" id="13290"/>
    <lineage>
        <taxon>Eukaryota</taxon>
        <taxon>Fungi</taxon>
        <taxon>Dikarya</taxon>
        <taxon>Basidiomycota</taxon>
        <taxon>Ustilaginomycotina</taxon>
        <taxon>Exobasidiomycetes</taxon>
        <taxon>Tilletiales</taxon>
        <taxon>Tilletiaceae</taxon>
        <taxon>Tilletia</taxon>
    </lineage>
</organism>
<proteinExistence type="predicted"/>
<dbReference type="AlphaFoldDB" id="A0A177U4M2"/>
<protein>
    <submittedName>
        <fullName evidence="3">Uncharacterized protein</fullName>
    </submittedName>
</protein>
<gene>
    <name evidence="3" type="ORF">A4X03_0g417</name>
    <name evidence="2" type="ORF">JKIAZH3_G9818</name>
</gene>